<dbReference type="GO" id="GO:0016798">
    <property type="term" value="F:hydrolase activity, acting on glycosyl bonds"/>
    <property type="evidence" value="ECO:0007669"/>
    <property type="project" value="UniProtKB-KW"/>
</dbReference>
<dbReference type="RefSeq" id="WP_111355219.1">
    <property type="nucleotide sequence ID" value="NZ_NHSK01000076.1"/>
</dbReference>
<accession>A0A327KWN4</accession>
<organism evidence="1 2">
    <name type="scientific">Rhodoplanes elegans</name>
    <dbReference type="NCBI Taxonomy" id="29408"/>
    <lineage>
        <taxon>Bacteria</taxon>
        <taxon>Pseudomonadati</taxon>
        <taxon>Pseudomonadota</taxon>
        <taxon>Alphaproteobacteria</taxon>
        <taxon>Hyphomicrobiales</taxon>
        <taxon>Nitrobacteraceae</taxon>
        <taxon>Rhodoplanes</taxon>
    </lineage>
</organism>
<reference evidence="1 2" key="1">
    <citation type="submission" date="2017-07" db="EMBL/GenBank/DDBJ databases">
        <title>Draft Genome Sequences of Select Purple Nonsulfur Bacteria.</title>
        <authorList>
            <person name="Lasarre B."/>
            <person name="Mckinlay J.B."/>
        </authorList>
    </citation>
    <scope>NUCLEOTIDE SEQUENCE [LARGE SCALE GENOMIC DNA]</scope>
    <source>
        <strain evidence="1 2">DSM 11907</strain>
    </source>
</reference>
<protein>
    <submittedName>
        <fullName evidence="1">Glycosidase</fullName>
    </submittedName>
</protein>
<dbReference type="AlphaFoldDB" id="A0A327KWN4"/>
<gene>
    <name evidence="1" type="ORF">CH338_01230</name>
</gene>
<evidence type="ECO:0000313" key="2">
    <source>
        <dbReference type="Proteomes" id="UP000248863"/>
    </source>
</evidence>
<keyword evidence="1" id="KW-0378">Hydrolase</keyword>
<dbReference type="OrthoDB" id="9810432at2"/>
<comment type="caution">
    <text evidence="1">The sequence shown here is derived from an EMBL/GenBank/DDBJ whole genome shotgun (WGS) entry which is preliminary data.</text>
</comment>
<sequence>MTSLTHVELVWMAKRVESWIRFGRIVEEHPVDRSCRIVSFEPNSVFAVVRWVANDYGTVASRIMILRAVSPRERYATLPTIHPGADILLHLSGWPKVEKALRVIDPIEAQGIDPVEVAPEHWRHVHNRLSVNEQVRPYTRDQHKAWLHRRRVQP</sequence>
<keyword evidence="2" id="KW-1185">Reference proteome</keyword>
<dbReference type="EMBL" id="NPEU01000005">
    <property type="protein sequence ID" value="RAI42063.1"/>
    <property type="molecule type" value="Genomic_DNA"/>
</dbReference>
<name>A0A327KWN4_9BRAD</name>
<dbReference type="InterPro" id="IPR021263">
    <property type="entry name" value="DUF2840"/>
</dbReference>
<dbReference type="Pfam" id="PF11000">
    <property type="entry name" value="DUF2840"/>
    <property type="match status" value="1"/>
</dbReference>
<evidence type="ECO:0000313" key="1">
    <source>
        <dbReference type="EMBL" id="RAI42063.1"/>
    </source>
</evidence>
<dbReference type="Proteomes" id="UP000248863">
    <property type="component" value="Unassembled WGS sequence"/>
</dbReference>
<keyword evidence="1" id="KW-0326">Glycosidase</keyword>
<proteinExistence type="predicted"/>